<reference evidence="1" key="1">
    <citation type="submission" date="2021-06" db="EMBL/GenBank/DDBJ databases">
        <authorList>
            <person name="Kallberg Y."/>
            <person name="Tangrot J."/>
            <person name="Rosling A."/>
        </authorList>
    </citation>
    <scope>NUCLEOTIDE SEQUENCE</scope>
    <source>
        <strain evidence="1">FL130A</strain>
    </source>
</reference>
<comment type="caution">
    <text evidence="1">The sequence shown here is derived from an EMBL/GenBank/DDBJ whole genome shotgun (WGS) entry which is preliminary data.</text>
</comment>
<name>A0A9N9BHA9_9GLOM</name>
<keyword evidence="2" id="KW-1185">Reference proteome</keyword>
<sequence length="110" mass="12579">MAQHLRPLLLGVVVITFMEKFPVIVINSAAKMDVKIQKKFKHTLDSLGWPIPLKVPLPNELQERKSVFTRAFCELLLLQNPTGVEDSDEIVTIPLFPIQLMSEPLITRFR</sequence>
<dbReference type="EMBL" id="CAJVPS010002408">
    <property type="protein sequence ID" value="CAG8567964.1"/>
    <property type="molecule type" value="Genomic_DNA"/>
</dbReference>
<dbReference type="OrthoDB" id="407410at2759"/>
<evidence type="ECO:0000313" key="1">
    <source>
        <dbReference type="EMBL" id="CAG8567964.1"/>
    </source>
</evidence>
<gene>
    <name evidence="1" type="ORF">ALEPTO_LOCUS6676</name>
</gene>
<protein>
    <submittedName>
        <fullName evidence="1">9765_t:CDS:1</fullName>
    </submittedName>
</protein>
<dbReference type="Proteomes" id="UP000789508">
    <property type="component" value="Unassembled WGS sequence"/>
</dbReference>
<dbReference type="AlphaFoldDB" id="A0A9N9BHA9"/>
<proteinExistence type="predicted"/>
<organism evidence="1 2">
    <name type="scientific">Ambispora leptoticha</name>
    <dbReference type="NCBI Taxonomy" id="144679"/>
    <lineage>
        <taxon>Eukaryota</taxon>
        <taxon>Fungi</taxon>
        <taxon>Fungi incertae sedis</taxon>
        <taxon>Mucoromycota</taxon>
        <taxon>Glomeromycotina</taxon>
        <taxon>Glomeromycetes</taxon>
        <taxon>Archaeosporales</taxon>
        <taxon>Ambisporaceae</taxon>
        <taxon>Ambispora</taxon>
    </lineage>
</organism>
<accession>A0A9N9BHA9</accession>
<evidence type="ECO:0000313" key="2">
    <source>
        <dbReference type="Proteomes" id="UP000789508"/>
    </source>
</evidence>